<sequence length="356" mass="38333">MRWYEYKMEVDDLHASDDLKAKLLAMQPAEEAPKPAKKPKKAIHFPRKALSIAACGLLCGVGLYAAVHSPISLLPAGGAALSSAAETASYAAYSMDDVNSALAAPKMAVQAGGSADTMSARDAGGTGTLSAEAAQTSTKLIYTANLTLESKDFDAARTALTDAVSAAGGYLESSNESSYTGSSRTLSLIVRVPQDNYASFLEAAAQAGNLVDKSEQVQDVTTQYMDIEARLSNLTAQRTRLQELQASAENLADLLEIESSLSDVQYQIESWQSQLDWYSQQVSCSTVYLSLDEVKEYTPTEESYLSQLSSALRNGWTGFVSGIQQLTVWVVGVWPVLVILAAATLVVRFVRRRTRK</sequence>
<accession>A0A3E2U8E8</accession>
<dbReference type="AlphaFoldDB" id="A0A3E2U8E8"/>
<feature type="transmembrane region" description="Helical" evidence="2">
    <location>
        <begin position="49"/>
        <end position="67"/>
    </location>
</feature>
<dbReference type="RefSeq" id="WP_158402704.1">
    <property type="nucleotide sequence ID" value="NZ_QVER01000004.1"/>
</dbReference>
<dbReference type="Proteomes" id="UP000260991">
    <property type="component" value="Unassembled WGS sequence"/>
</dbReference>
<gene>
    <name evidence="4" type="ORF">DWZ46_05185</name>
</gene>
<proteinExistence type="predicted"/>
<feature type="coiled-coil region" evidence="1">
    <location>
        <begin position="217"/>
        <end position="254"/>
    </location>
</feature>
<name>A0A3E2U8E8_9FIRM</name>
<feature type="transmembrane region" description="Helical" evidence="2">
    <location>
        <begin position="326"/>
        <end position="350"/>
    </location>
</feature>
<feature type="domain" description="DUF4349" evidence="3">
    <location>
        <begin position="139"/>
        <end position="348"/>
    </location>
</feature>
<dbReference type="Pfam" id="PF14257">
    <property type="entry name" value="DUF4349"/>
    <property type="match status" value="1"/>
</dbReference>
<dbReference type="InterPro" id="IPR025645">
    <property type="entry name" value="DUF4349"/>
</dbReference>
<keyword evidence="2" id="KW-0812">Transmembrane</keyword>
<evidence type="ECO:0000256" key="2">
    <source>
        <dbReference type="SAM" id="Phobius"/>
    </source>
</evidence>
<organism evidence="4 5">
    <name type="scientific">Faecalibacterium prausnitzii</name>
    <dbReference type="NCBI Taxonomy" id="853"/>
    <lineage>
        <taxon>Bacteria</taxon>
        <taxon>Bacillati</taxon>
        <taxon>Bacillota</taxon>
        <taxon>Clostridia</taxon>
        <taxon>Eubacteriales</taxon>
        <taxon>Oscillospiraceae</taxon>
        <taxon>Faecalibacterium</taxon>
    </lineage>
</organism>
<keyword evidence="2" id="KW-1133">Transmembrane helix</keyword>
<keyword evidence="1" id="KW-0175">Coiled coil</keyword>
<evidence type="ECO:0000256" key="1">
    <source>
        <dbReference type="SAM" id="Coils"/>
    </source>
</evidence>
<evidence type="ECO:0000313" key="5">
    <source>
        <dbReference type="Proteomes" id="UP000260991"/>
    </source>
</evidence>
<protein>
    <submittedName>
        <fullName evidence="4">DUF4349 domain-containing protein</fullName>
    </submittedName>
</protein>
<dbReference type="EMBL" id="QVER01000004">
    <property type="protein sequence ID" value="RGB92472.1"/>
    <property type="molecule type" value="Genomic_DNA"/>
</dbReference>
<evidence type="ECO:0000313" key="4">
    <source>
        <dbReference type="EMBL" id="RGB92472.1"/>
    </source>
</evidence>
<reference evidence="4 5" key="1">
    <citation type="submission" date="2018-08" db="EMBL/GenBank/DDBJ databases">
        <title>A genome reference for cultivated species of the human gut microbiota.</title>
        <authorList>
            <person name="Zou Y."/>
            <person name="Xue W."/>
            <person name="Luo G."/>
        </authorList>
    </citation>
    <scope>NUCLEOTIDE SEQUENCE [LARGE SCALE GENOMIC DNA]</scope>
    <source>
        <strain evidence="4 5">AF32-8AC</strain>
    </source>
</reference>
<keyword evidence="2" id="KW-0472">Membrane</keyword>
<evidence type="ECO:0000259" key="3">
    <source>
        <dbReference type="Pfam" id="PF14257"/>
    </source>
</evidence>
<comment type="caution">
    <text evidence="4">The sequence shown here is derived from an EMBL/GenBank/DDBJ whole genome shotgun (WGS) entry which is preliminary data.</text>
</comment>